<dbReference type="Pfam" id="PF00082">
    <property type="entry name" value="Peptidase_S8"/>
    <property type="match status" value="1"/>
</dbReference>
<dbReference type="AlphaFoldDB" id="A0A365NFW4"/>
<feature type="region of interest" description="Disordered" evidence="2">
    <location>
        <begin position="571"/>
        <end position="591"/>
    </location>
</feature>
<evidence type="ECO:0000256" key="2">
    <source>
        <dbReference type="SAM" id="MobiDB-lite"/>
    </source>
</evidence>
<evidence type="ECO:0000259" key="4">
    <source>
        <dbReference type="Pfam" id="PF24476"/>
    </source>
</evidence>
<dbReference type="EMBL" id="PKMI01000010">
    <property type="protein sequence ID" value="RBA19709.1"/>
    <property type="molecule type" value="Genomic_DNA"/>
</dbReference>
<dbReference type="GO" id="GO:0006508">
    <property type="term" value="P:proteolysis"/>
    <property type="evidence" value="ECO:0007669"/>
    <property type="project" value="UniProtKB-KW"/>
</dbReference>
<accession>A0A365NFW4</accession>
<gene>
    <name evidence="5" type="ORF">FPRO05_09009</name>
</gene>
<reference evidence="5 6" key="1">
    <citation type="submission" date="2017-12" db="EMBL/GenBank/DDBJ databases">
        <title>Genome sequence of the mycotoxigenic crop pathogen Fusarium proliferatum, strain ITEM 2341 from Date Palm.</title>
        <authorList>
            <person name="Almiman B.F."/>
            <person name="Shittu T.A."/>
            <person name="Muthumeenakshi S."/>
            <person name="Baroncelli R."/>
            <person name="Sreenivasaprasada S."/>
        </authorList>
    </citation>
    <scope>NUCLEOTIDE SEQUENCE [LARGE SCALE GENOMIC DNA]</scope>
    <source>
        <strain evidence="5 6">ITEM 2341</strain>
    </source>
</reference>
<name>A0A365NFW4_GIBIN</name>
<dbReference type="Gene3D" id="3.40.50.200">
    <property type="entry name" value="Peptidase S8/S53 domain"/>
    <property type="match status" value="1"/>
</dbReference>
<proteinExistence type="predicted"/>
<feature type="domain" description="DUF7580" evidence="4">
    <location>
        <begin position="224"/>
        <end position="569"/>
    </location>
</feature>
<dbReference type="InterPro" id="IPR056002">
    <property type="entry name" value="DUF7580"/>
</dbReference>
<evidence type="ECO:0000259" key="3">
    <source>
        <dbReference type="Pfam" id="PF00082"/>
    </source>
</evidence>
<feature type="coiled-coil region" evidence="1">
    <location>
        <begin position="204"/>
        <end position="231"/>
    </location>
</feature>
<keyword evidence="1" id="KW-0175">Coiled coil</keyword>
<dbReference type="Proteomes" id="UP000251714">
    <property type="component" value="Unassembled WGS sequence"/>
</dbReference>
<dbReference type="InterPro" id="IPR000209">
    <property type="entry name" value="Peptidase_S8/S53_dom"/>
</dbReference>
<evidence type="ECO:0000313" key="5">
    <source>
        <dbReference type="EMBL" id="RBA19709.1"/>
    </source>
</evidence>
<dbReference type="InterPro" id="IPR036852">
    <property type="entry name" value="Peptidase_S8/S53_dom_sf"/>
</dbReference>
<keyword evidence="5" id="KW-0645">Protease</keyword>
<comment type="caution">
    <text evidence="5">The sequence shown here is derived from an EMBL/GenBank/DDBJ whole genome shotgun (WGS) entry which is preliminary data.</text>
</comment>
<evidence type="ECO:0000313" key="6">
    <source>
        <dbReference type="Proteomes" id="UP000251714"/>
    </source>
</evidence>
<dbReference type="Pfam" id="PF24476">
    <property type="entry name" value="DUF7580"/>
    <property type="match status" value="1"/>
</dbReference>
<dbReference type="SUPFAM" id="SSF52743">
    <property type="entry name" value="Subtilisin-like"/>
    <property type="match status" value="1"/>
</dbReference>
<dbReference type="GO" id="GO:0004252">
    <property type="term" value="F:serine-type endopeptidase activity"/>
    <property type="evidence" value="ECO:0007669"/>
    <property type="project" value="InterPro"/>
</dbReference>
<organism evidence="5 6">
    <name type="scientific">Gibberella intermedia</name>
    <name type="common">Bulb rot disease fungus</name>
    <name type="synonym">Fusarium proliferatum</name>
    <dbReference type="NCBI Taxonomy" id="948311"/>
    <lineage>
        <taxon>Eukaryota</taxon>
        <taxon>Fungi</taxon>
        <taxon>Dikarya</taxon>
        <taxon>Ascomycota</taxon>
        <taxon>Pezizomycotina</taxon>
        <taxon>Sordariomycetes</taxon>
        <taxon>Hypocreomycetidae</taxon>
        <taxon>Hypocreales</taxon>
        <taxon>Nectriaceae</taxon>
        <taxon>Fusarium</taxon>
        <taxon>Fusarium fujikuroi species complex</taxon>
    </lineage>
</organism>
<evidence type="ECO:0000256" key="1">
    <source>
        <dbReference type="SAM" id="Coils"/>
    </source>
</evidence>
<sequence length="941" mass="104469">MARDPYSPIPGVGGVELIKDFEKYLTKTENVVPVFSSSLDTSCLLRGELDLLQRSLPKLSDPQTVSTLRNLEKPNFRKLNNRLLGLLDHLDELIRDSLLETIILQPGMVIEKGQDHVSSHPNVDALVSILALHRPSEPTNIPTGSETSSTISEVLDISAMIKSPGPGQLRTIMLSSELLRNRIEQIWPNLTADSKDLISSEGDIEHQADDISDISENAENANNACARLEQVFRLLSEHLRNCKGSRKHVAKLLLSGLGGVDIRFLISKCETSNCARKSSSDWYPVPCTLDCDDVGRPPFDGCKDFVRARLLAKEVILIVKGQEIFRDFTESAPQRAQDYTAVPDFMSLEEILNSPYQTPATITRINTSSTEAGWFKKMFLTNLSSAGTFDCKSALRSHVAIVQYLLSESVFHLYNSRWLLDSWGPHNIEFPRDSTEIDFKKPYYPSFLMFEEVDKSGLSDWSSDDYYKQAEDFMAKFGLLLLQIHQQQVLSLNSEEESESLGPLMALSRYFADVGGSESLMKEVITRCMDFRDELYRLTGPEMSNKSNDFKFRFAFYKFILMPLRANLQMKHPSRSKADSNASSGESMKADKKNGTLLSTVLAPTVIGETMAERPSQAVSTWFKDFEEMSDFLRFVRNAKTVQEAETVYNKGRVKVAVLDSGLDASRRRGPRITYKDYVKDPNENNSDCQHGTDSVDLIMKACSRVQLYVAKVFKGNQADTNTASNMAKAIEWAITEKVDIISISAGFKDAFSELKTQVENATAGGNGPEILVFAAASNWQNSKGGVAFPARMTDRVIPVFSCNGGMKSSRDWNPNPMSNATNFAMLGEDVVLDSGRKLPGGTSVSTALLAGLAAKLIDFSRQPDILPLIPQAGRDKLKTKAGMSAILKVMSADSVSEGYQCIIPWHILPAGCENKAFDDVGRVQVRHQICTLLNKAMEKA</sequence>
<keyword evidence="5" id="KW-0378">Hydrolase</keyword>
<feature type="domain" description="Peptidase S8/S53" evidence="3">
    <location>
        <begin position="654"/>
        <end position="882"/>
    </location>
</feature>
<protein>
    <submittedName>
        <fullName evidence="5">Extracellular alkaline serine protease</fullName>
    </submittedName>
</protein>